<accession>A0A1M6SDA2</accession>
<dbReference type="Gene3D" id="2.60.40.10">
    <property type="entry name" value="Immunoglobulins"/>
    <property type="match status" value="2"/>
</dbReference>
<organism evidence="3 4">
    <name type="scientific">Flagellimonas taeanensis</name>
    <dbReference type="NCBI Taxonomy" id="1005926"/>
    <lineage>
        <taxon>Bacteria</taxon>
        <taxon>Pseudomonadati</taxon>
        <taxon>Bacteroidota</taxon>
        <taxon>Flavobacteriia</taxon>
        <taxon>Flavobacteriales</taxon>
        <taxon>Flavobacteriaceae</taxon>
        <taxon>Flagellimonas</taxon>
    </lineage>
</organism>
<dbReference type="EMBL" id="FRAT01000002">
    <property type="protein sequence ID" value="SHK42711.1"/>
    <property type="molecule type" value="Genomic_DNA"/>
</dbReference>
<evidence type="ECO:0000313" key="3">
    <source>
        <dbReference type="EMBL" id="SHK42711.1"/>
    </source>
</evidence>
<protein>
    <recommendedName>
        <fullName evidence="6">IPT/TIG domain-containing protein</fullName>
    </recommendedName>
</protein>
<reference evidence="3 4" key="1">
    <citation type="submission" date="2016-11" db="EMBL/GenBank/DDBJ databases">
        <authorList>
            <person name="Varghese N."/>
            <person name="Submissions S."/>
        </authorList>
    </citation>
    <scope>NUCLEOTIDE SEQUENCE [LARGE SCALE GENOMIC DNA]</scope>
    <source>
        <strain evidence="3 4">CGMCC 1.12174</strain>
        <strain evidence="2 5">DSM 26351</strain>
    </source>
</reference>
<evidence type="ECO:0000313" key="5">
    <source>
        <dbReference type="Proteomes" id="UP000198940"/>
    </source>
</evidence>
<dbReference type="SUPFAM" id="SSF49785">
    <property type="entry name" value="Galactose-binding domain-like"/>
    <property type="match status" value="1"/>
</dbReference>
<comment type="caution">
    <text evidence="3">The sequence shown here is derived from an EMBL/GenBank/DDBJ whole genome shotgun (WGS) entry which is preliminary data.</text>
</comment>
<name>A0A1M6SDA2_9FLAO</name>
<sequence>MKKYSRNRVNFRYAAFIVALTLISACSNEFNQSDLSSESTEPPMITSVADATENSTVQTGVLGNLYYIKGENLATTTSIKYNGFDAGFNPTLVTNNTIISQIPLGAPYINASNKLTVETLYGVAEADFSLLTITDFDEGLVDGVNAVTLNGGDFTDADQVLFVSGSEDDGNLVEREARIINKTASAITVEVPDGVIQAFIHVFVNGAIAQSTSYGFNYPIFTDELINGWELGGWDGTQELSTEVALGSTSIRRESLSWGGLTFVSNDMTEDLVIADYSAINFQIYPANSETIRVACALNDFDVQVELDLVPGEWNSFSIPLTDFYPPGTAPELITRIDFQEFSAGTAPFLFYVDQVGLIE</sequence>
<dbReference type="PROSITE" id="PS51257">
    <property type="entry name" value="PROKAR_LIPOPROTEIN"/>
    <property type="match status" value="1"/>
</dbReference>
<feature type="chain" id="PRO_5009920855" description="IPT/TIG domain-containing protein" evidence="1">
    <location>
        <begin position="28"/>
        <end position="360"/>
    </location>
</feature>
<evidence type="ECO:0000313" key="4">
    <source>
        <dbReference type="Proteomes" id="UP000184031"/>
    </source>
</evidence>
<dbReference type="InterPro" id="IPR013783">
    <property type="entry name" value="Ig-like_fold"/>
</dbReference>
<dbReference type="Proteomes" id="UP000198940">
    <property type="component" value="Unassembled WGS sequence"/>
</dbReference>
<evidence type="ECO:0000313" key="2">
    <source>
        <dbReference type="EMBL" id="SFB80119.1"/>
    </source>
</evidence>
<evidence type="ECO:0000256" key="1">
    <source>
        <dbReference type="SAM" id="SignalP"/>
    </source>
</evidence>
<dbReference type="InterPro" id="IPR008979">
    <property type="entry name" value="Galactose-bd-like_sf"/>
</dbReference>
<keyword evidence="5" id="KW-1185">Reference proteome</keyword>
<dbReference type="AlphaFoldDB" id="A0A1M6SDA2"/>
<gene>
    <name evidence="2" type="ORF">SAMN04487891_102410</name>
    <name evidence="3" type="ORF">SAMN05216293_1089</name>
</gene>
<dbReference type="RefSeq" id="WP_143070676.1">
    <property type="nucleotide sequence ID" value="NZ_FOKU01000002.1"/>
</dbReference>
<dbReference type="Gene3D" id="2.60.120.430">
    <property type="entry name" value="Galactose-binding lectin"/>
    <property type="match status" value="1"/>
</dbReference>
<dbReference type="Proteomes" id="UP000184031">
    <property type="component" value="Unassembled WGS sequence"/>
</dbReference>
<dbReference type="STRING" id="1055723.SAMN05216293_1089"/>
<proteinExistence type="predicted"/>
<keyword evidence="1" id="KW-0732">Signal</keyword>
<dbReference type="EMBL" id="FOKU01000002">
    <property type="protein sequence ID" value="SFB80119.1"/>
    <property type="molecule type" value="Genomic_DNA"/>
</dbReference>
<evidence type="ECO:0008006" key="6">
    <source>
        <dbReference type="Google" id="ProtNLM"/>
    </source>
</evidence>
<dbReference type="OrthoDB" id="1491905at2"/>
<feature type="signal peptide" evidence="1">
    <location>
        <begin position="1"/>
        <end position="27"/>
    </location>
</feature>